<evidence type="ECO:0000256" key="1">
    <source>
        <dbReference type="ARBA" id="ARBA00001946"/>
    </source>
</evidence>
<dbReference type="EMBL" id="CP076361">
    <property type="protein sequence ID" value="QWK89186.1"/>
    <property type="molecule type" value="Genomic_DNA"/>
</dbReference>
<evidence type="ECO:0000313" key="4">
    <source>
        <dbReference type="EMBL" id="QWK89186.1"/>
    </source>
</evidence>
<dbReference type="Pfam" id="PF00293">
    <property type="entry name" value="NUDIX"/>
    <property type="match status" value="1"/>
</dbReference>
<dbReference type="SUPFAM" id="SSF55811">
    <property type="entry name" value="Nudix"/>
    <property type="match status" value="1"/>
</dbReference>
<dbReference type="PANTHER" id="PTHR21340">
    <property type="entry name" value="DIADENOSINE 5,5-P1,P4-TETRAPHOSPHATE PYROPHOSPHOHYDROLASE MUTT"/>
    <property type="match status" value="1"/>
</dbReference>
<dbReference type="GO" id="GO:0004081">
    <property type="term" value="F:bis(5'-nucleosyl)-tetraphosphatase (asymmetrical) activity"/>
    <property type="evidence" value="ECO:0007669"/>
    <property type="project" value="TreeGrafter"/>
</dbReference>
<keyword evidence="5" id="KW-1185">Reference proteome</keyword>
<dbReference type="PROSITE" id="PS51462">
    <property type="entry name" value="NUDIX"/>
    <property type="match status" value="1"/>
</dbReference>
<keyword evidence="2 4" id="KW-0378">Hydrolase</keyword>
<dbReference type="Proteomes" id="UP000679352">
    <property type="component" value="Chromosome"/>
</dbReference>
<dbReference type="InterPro" id="IPR000086">
    <property type="entry name" value="NUDIX_hydrolase_dom"/>
</dbReference>
<name>A0A975P6C2_9RHOB</name>
<dbReference type="InterPro" id="IPR051325">
    <property type="entry name" value="Nudix_hydrolase_domain"/>
</dbReference>
<dbReference type="InterPro" id="IPR020084">
    <property type="entry name" value="NUDIX_hydrolase_CS"/>
</dbReference>
<dbReference type="CDD" id="cd04684">
    <property type="entry name" value="NUDIX_Hydrolase"/>
    <property type="match status" value="1"/>
</dbReference>
<accession>A0A975P6C2</accession>
<organism evidence="4 5">
    <name type="scientific">Gemmobacter fulvus</name>
    <dbReference type="NCBI Taxonomy" id="2840474"/>
    <lineage>
        <taxon>Bacteria</taxon>
        <taxon>Pseudomonadati</taxon>
        <taxon>Pseudomonadota</taxon>
        <taxon>Alphaproteobacteria</taxon>
        <taxon>Rhodobacterales</taxon>
        <taxon>Paracoccaceae</taxon>
        <taxon>Gemmobacter</taxon>
    </lineage>
</organism>
<dbReference type="PANTHER" id="PTHR21340:SF0">
    <property type="entry name" value="BIS(5'-NUCLEOSYL)-TETRAPHOSPHATASE [ASYMMETRICAL]"/>
    <property type="match status" value="1"/>
</dbReference>
<dbReference type="KEGG" id="gfu:KM031_09890"/>
<comment type="cofactor">
    <cofactor evidence="1">
        <name>Mg(2+)</name>
        <dbReference type="ChEBI" id="CHEBI:18420"/>
    </cofactor>
</comment>
<dbReference type="RefSeq" id="WP_215505801.1">
    <property type="nucleotide sequence ID" value="NZ_CP076361.1"/>
</dbReference>
<dbReference type="GO" id="GO:0006754">
    <property type="term" value="P:ATP biosynthetic process"/>
    <property type="evidence" value="ECO:0007669"/>
    <property type="project" value="TreeGrafter"/>
</dbReference>
<dbReference type="Gene3D" id="3.90.79.10">
    <property type="entry name" value="Nucleoside Triphosphate Pyrophosphohydrolase"/>
    <property type="match status" value="1"/>
</dbReference>
<dbReference type="PROSITE" id="PS00893">
    <property type="entry name" value="NUDIX_BOX"/>
    <property type="match status" value="1"/>
</dbReference>
<reference evidence="4" key="1">
    <citation type="submission" date="2021-06" db="EMBL/GenBank/DDBJ databases">
        <title>Direct submission.</title>
        <authorList>
            <person name="Lee C.-S."/>
            <person name="Jin L."/>
        </authorList>
    </citation>
    <scope>NUCLEOTIDE SEQUENCE</scope>
    <source>
        <strain evidence="4">Con5</strain>
    </source>
</reference>
<proteinExistence type="predicted"/>
<gene>
    <name evidence="4" type="ORF">KM031_09890</name>
</gene>
<evidence type="ECO:0000256" key="2">
    <source>
        <dbReference type="ARBA" id="ARBA00022801"/>
    </source>
</evidence>
<dbReference type="GO" id="GO:0006167">
    <property type="term" value="P:AMP biosynthetic process"/>
    <property type="evidence" value="ECO:0007669"/>
    <property type="project" value="TreeGrafter"/>
</dbReference>
<evidence type="ECO:0000313" key="5">
    <source>
        <dbReference type="Proteomes" id="UP000679352"/>
    </source>
</evidence>
<sequence>MIRRIGEAVKPGQRYGLRPGVYAVLLQGDQILTTFQANPVPEYQLPGGGIDRGEQPIAALHREVMEETGWRISVTRRLGAFRRFCYMPDYDRWAEKLCTIYLARPVRPICPPTEAGHSAVWLPTDEALARLGNAGDRAFLAQALHQPR</sequence>
<protein>
    <submittedName>
        <fullName evidence="4">NUDIX hydrolase</fullName>
    </submittedName>
</protein>
<evidence type="ECO:0000259" key="3">
    <source>
        <dbReference type="PROSITE" id="PS51462"/>
    </source>
</evidence>
<dbReference type="InterPro" id="IPR015797">
    <property type="entry name" value="NUDIX_hydrolase-like_dom_sf"/>
</dbReference>
<feature type="domain" description="Nudix hydrolase" evidence="3">
    <location>
        <begin position="16"/>
        <end position="145"/>
    </location>
</feature>
<dbReference type="AlphaFoldDB" id="A0A975P6C2"/>